<dbReference type="EMBL" id="BLQM01000077">
    <property type="protein sequence ID" value="GMH60300.1"/>
    <property type="molecule type" value="Genomic_DNA"/>
</dbReference>
<dbReference type="Pfam" id="PF00127">
    <property type="entry name" value="Copper-bind"/>
    <property type="match status" value="1"/>
</dbReference>
<keyword evidence="7" id="KW-0793">Thylakoid</keyword>
<keyword evidence="8" id="KW-0472">Membrane</keyword>
<keyword evidence="4 9" id="KW-0479">Metal-binding</keyword>
<evidence type="ECO:0000256" key="6">
    <source>
        <dbReference type="ARBA" id="ARBA00023008"/>
    </source>
</evidence>
<evidence type="ECO:0000259" key="11">
    <source>
        <dbReference type="Pfam" id="PF00127"/>
    </source>
</evidence>
<name>A0A9W7A006_9STRA</name>
<dbReference type="PANTHER" id="PTHR34192:SF10">
    <property type="entry name" value="PLASTOCYANIN MAJOR ISOFORM, CHLOROPLASTIC-RELATED"/>
    <property type="match status" value="1"/>
</dbReference>
<dbReference type="GO" id="GO:0009055">
    <property type="term" value="F:electron transfer activity"/>
    <property type="evidence" value="ECO:0007669"/>
    <property type="project" value="InterPro"/>
</dbReference>
<protein>
    <recommendedName>
        <fullName evidence="11">Blue (type 1) copper domain-containing protein</fullName>
    </recommendedName>
</protein>
<comment type="caution">
    <text evidence="12">The sequence shown here is derived from an EMBL/GenBank/DDBJ whole genome shotgun (WGS) entry which is preliminary data.</text>
</comment>
<keyword evidence="3" id="KW-0813">Transport</keyword>
<evidence type="ECO:0000256" key="3">
    <source>
        <dbReference type="ARBA" id="ARBA00022448"/>
    </source>
</evidence>
<evidence type="ECO:0000256" key="10">
    <source>
        <dbReference type="SAM" id="SignalP"/>
    </source>
</evidence>
<keyword evidence="6 9" id="KW-0186">Copper</keyword>
<dbReference type="Proteomes" id="UP001162640">
    <property type="component" value="Unassembled WGS sequence"/>
</dbReference>
<evidence type="ECO:0000313" key="13">
    <source>
        <dbReference type="Proteomes" id="UP001162640"/>
    </source>
</evidence>
<dbReference type="InterPro" id="IPR008972">
    <property type="entry name" value="Cupredoxin"/>
</dbReference>
<evidence type="ECO:0000256" key="9">
    <source>
        <dbReference type="PIRSR" id="PIRSR602387-1"/>
    </source>
</evidence>
<dbReference type="SUPFAM" id="SSF49503">
    <property type="entry name" value="Cupredoxins"/>
    <property type="match status" value="1"/>
</dbReference>
<keyword evidence="5" id="KW-0249">Electron transport</keyword>
<dbReference type="PRINTS" id="PR00156">
    <property type="entry name" value="COPPERBLUE"/>
</dbReference>
<evidence type="ECO:0000256" key="5">
    <source>
        <dbReference type="ARBA" id="ARBA00022982"/>
    </source>
</evidence>
<dbReference type="InterPro" id="IPR001235">
    <property type="entry name" value="Copper_blue_Plastocyanin"/>
</dbReference>
<feature type="domain" description="Blue (type 1) copper" evidence="11">
    <location>
        <begin position="158"/>
        <end position="251"/>
    </location>
</feature>
<dbReference type="NCBIfam" id="TIGR02656">
    <property type="entry name" value="cyanin_plasto"/>
    <property type="match status" value="1"/>
</dbReference>
<dbReference type="GO" id="GO:0005507">
    <property type="term" value="F:copper ion binding"/>
    <property type="evidence" value="ECO:0007669"/>
    <property type="project" value="InterPro"/>
</dbReference>
<feature type="chain" id="PRO_5040819492" description="Blue (type 1) copper domain-containing protein" evidence="10">
    <location>
        <begin position="19"/>
        <end position="252"/>
    </location>
</feature>
<organism evidence="12 13">
    <name type="scientific">Triparma laevis f. inornata</name>
    <dbReference type="NCBI Taxonomy" id="1714386"/>
    <lineage>
        <taxon>Eukaryota</taxon>
        <taxon>Sar</taxon>
        <taxon>Stramenopiles</taxon>
        <taxon>Ochrophyta</taxon>
        <taxon>Bolidophyceae</taxon>
        <taxon>Parmales</taxon>
        <taxon>Triparmaceae</taxon>
        <taxon>Triparma</taxon>
    </lineage>
</organism>
<gene>
    <name evidence="12" type="ORF">TL16_g03020</name>
</gene>
<accession>A0A9W7A006</accession>
<dbReference type="InterPro" id="IPR000923">
    <property type="entry name" value="BlueCu_1"/>
</dbReference>
<feature type="signal peptide" evidence="10">
    <location>
        <begin position="1"/>
        <end position="18"/>
    </location>
</feature>
<dbReference type="PANTHER" id="PTHR34192">
    <property type="entry name" value="PLASTOCYANIN MAJOR ISOFORM, CHLOROPLASTIC-RELATED"/>
    <property type="match status" value="1"/>
</dbReference>
<feature type="binding site" evidence="9">
    <location>
        <position position="192"/>
    </location>
    <ligand>
        <name>Cu cation</name>
        <dbReference type="ChEBI" id="CHEBI:23378"/>
    </ligand>
</feature>
<evidence type="ECO:0000256" key="8">
    <source>
        <dbReference type="ARBA" id="ARBA00023136"/>
    </source>
</evidence>
<keyword evidence="10" id="KW-0732">Signal</keyword>
<feature type="binding site" evidence="9">
    <location>
        <position position="240"/>
    </location>
    <ligand>
        <name>Cu cation</name>
        <dbReference type="ChEBI" id="CHEBI:23378"/>
    </ligand>
</feature>
<evidence type="ECO:0000256" key="2">
    <source>
        <dbReference type="ARBA" id="ARBA00005338"/>
    </source>
</evidence>
<dbReference type="GO" id="GO:0009535">
    <property type="term" value="C:chloroplast thylakoid membrane"/>
    <property type="evidence" value="ECO:0007669"/>
    <property type="project" value="UniProtKB-SubCell"/>
</dbReference>
<dbReference type="AlphaFoldDB" id="A0A9W7A006"/>
<feature type="binding site" evidence="9">
    <location>
        <position position="237"/>
    </location>
    <ligand>
        <name>Cu cation</name>
        <dbReference type="ChEBI" id="CHEBI:23378"/>
    </ligand>
</feature>
<dbReference type="Gene3D" id="2.60.40.420">
    <property type="entry name" value="Cupredoxins - blue copper proteins"/>
    <property type="match status" value="1"/>
</dbReference>
<evidence type="ECO:0000256" key="4">
    <source>
        <dbReference type="ARBA" id="ARBA00022723"/>
    </source>
</evidence>
<comment type="similarity">
    <text evidence="2">Belongs to the plastocyanin family.</text>
</comment>
<sequence>MLFKSLAIVALLAKSAVADQMSQQNLRAGDLEDTSGTTLPTEVGVEHLDLEVTLENGERELFPLLPGTKCPTGHTCRSRNIGTGAGVSPLVASMKDNMKAGLKASMDWQEFNNDMITVVKSDDYCTRRNAMRQAAGLLAGVAAATVGSPAYAAETKVVKMGADNGQLIFDPAKISICKGDSVKWVNNKGGPHNVVFDEEAIPSGVDQGKISMDEQLGEEGDTFVMSFDTTGDYSYYCEPHRGAGMQALLVVT</sequence>
<evidence type="ECO:0000313" key="12">
    <source>
        <dbReference type="EMBL" id="GMH60300.1"/>
    </source>
</evidence>
<evidence type="ECO:0000256" key="1">
    <source>
        <dbReference type="ARBA" id="ARBA00004622"/>
    </source>
</evidence>
<feature type="binding site" evidence="9">
    <location>
        <position position="245"/>
    </location>
    <ligand>
        <name>Cu cation</name>
        <dbReference type="ChEBI" id="CHEBI:23378"/>
    </ligand>
</feature>
<dbReference type="PRINTS" id="PR00157">
    <property type="entry name" value="PLASTOCYANIN"/>
</dbReference>
<comment type="subcellular location">
    <subcellularLocation>
        <location evidence="1">Plastid</location>
        <location evidence="1">Chloroplast thylakoid membrane</location>
        <topology evidence="1">Peripheral membrane protein</topology>
        <orientation evidence="1">Lumenal side</orientation>
    </subcellularLocation>
</comment>
<proteinExistence type="inferred from homology"/>
<dbReference type="InterPro" id="IPR028871">
    <property type="entry name" value="BlueCu_1_BS"/>
</dbReference>
<reference evidence="13" key="1">
    <citation type="journal article" date="2023" name="Commun. Biol.">
        <title>Genome analysis of Parmales, the sister group of diatoms, reveals the evolutionary specialization of diatoms from phago-mixotrophs to photoautotrophs.</title>
        <authorList>
            <person name="Ban H."/>
            <person name="Sato S."/>
            <person name="Yoshikawa S."/>
            <person name="Yamada K."/>
            <person name="Nakamura Y."/>
            <person name="Ichinomiya M."/>
            <person name="Sato N."/>
            <person name="Blanc-Mathieu R."/>
            <person name="Endo H."/>
            <person name="Kuwata A."/>
            <person name="Ogata H."/>
        </authorList>
    </citation>
    <scope>NUCLEOTIDE SEQUENCE [LARGE SCALE GENOMIC DNA]</scope>
</reference>
<dbReference type="InterPro" id="IPR002387">
    <property type="entry name" value="Plastocyanin"/>
</dbReference>
<dbReference type="PROSITE" id="PS00196">
    <property type="entry name" value="COPPER_BLUE"/>
    <property type="match status" value="1"/>
</dbReference>
<comment type="cofactor">
    <cofactor evidence="9">
        <name>Cu(2+)</name>
        <dbReference type="ChEBI" id="CHEBI:29036"/>
    </cofactor>
    <text evidence="9">The crystal structure with reduced Cu(1+) has also been determined.</text>
</comment>
<dbReference type="CDD" id="cd04219">
    <property type="entry name" value="Plastocyanin"/>
    <property type="match status" value="1"/>
</dbReference>
<evidence type="ECO:0000256" key="7">
    <source>
        <dbReference type="ARBA" id="ARBA00023078"/>
    </source>
</evidence>